<protein>
    <recommendedName>
        <fullName evidence="4">DUF302 domain-containing protein</fullName>
    </recommendedName>
</protein>
<evidence type="ECO:0000313" key="3">
    <source>
        <dbReference type="Proteomes" id="UP001259982"/>
    </source>
</evidence>
<dbReference type="RefSeq" id="WP_311657634.1">
    <property type="nucleotide sequence ID" value="NZ_JAVRHY010000003.1"/>
</dbReference>
<gene>
    <name evidence="2" type="ORF">RM531_04615</name>
</gene>
<dbReference type="SUPFAM" id="SSF103247">
    <property type="entry name" value="TT1751-like"/>
    <property type="match status" value="1"/>
</dbReference>
<accession>A0ABU3B7E0</accession>
<feature type="chain" id="PRO_5046274659" description="DUF302 domain-containing protein" evidence="1">
    <location>
        <begin position="23"/>
        <end position="299"/>
    </location>
</feature>
<reference evidence="2 3" key="1">
    <citation type="submission" date="2023-09" db="EMBL/GenBank/DDBJ databases">
        <authorList>
            <person name="Rey-Velasco X."/>
        </authorList>
    </citation>
    <scope>NUCLEOTIDE SEQUENCE [LARGE SCALE GENOMIC DNA]</scope>
    <source>
        <strain evidence="2 3">P385</strain>
    </source>
</reference>
<organism evidence="2 3">
    <name type="scientific">Spectribacter acetivorans</name>
    <dbReference type="NCBI Taxonomy" id="3075603"/>
    <lineage>
        <taxon>Bacteria</taxon>
        <taxon>Pseudomonadati</taxon>
        <taxon>Pseudomonadota</taxon>
        <taxon>Gammaproteobacteria</taxon>
        <taxon>Salinisphaerales</taxon>
        <taxon>Salinisphaeraceae</taxon>
        <taxon>Spectribacter</taxon>
    </lineage>
</organism>
<evidence type="ECO:0008006" key="4">
    <source>
        <dbReference type="Google" id="ProtNLM"/>
    </source>
</evidence>
<name>A0ABU3B7E0_9GAMM</name>
<proteinExistence type="predicted"/>
<dbReference type="InterPro" id="IPR035923">
    <property type="entry name" value="TT1751-like_sf"/>
</dbReference>
<evidence type="ECO:0000313" key="2">
    <source>
        <dbReference type="EMBL" id="MDT0617747.1"/>
    </source>
</evidence>
<keyword evidence="3" id="KW-1185">Reference proteome</keyword>
<comment type="caution">
    <text evidence="2">The sequence shown here is derived from an EMBL/GenBank/DDBJ whole genome shotgun (WGS) entry which is preliminary data.</text>
</comment>
<evidence type="ECO:0000256" key="1">
    <source>
        <dbReference type="SAM" id="SignalP"/>
    </source>
</evidence>
<sequence>MKRLMIILMTGLGLLGSGQVLAQGLQPYVLAYGDKTSVEDEVQRVKNKLRNGDFEVVGEYSPYENAHVIGFTSPALQSAAAASGAKGGYGAVLHASVTRVGEYSQVVYLNPEYMAAAYRMDADLADVAAQLKKSLGAGKLFGTDEERTAEDLREYHYMFGMEYFDDPYELAEFDSYETAVATVEKNIKANIGGVDLVYRVDIPDAQQTLFGVSRAAVADDNANDAKILRDVVDEKFNTKTTAYLPYQILVTGNKAEALHMRFRMAIWHPDLTMLTFGKLISSPGAIDDLLTSVANGGEE</sequence>
<dbReference type="EMBL" id="JAVRHY010000003">
    <property type="protein sequence ID" value="MDT0617747.1"/>
    <property type="molecule type" value="Genomic_DNA"/>
</dbReference>
<feature type="signal peptide" evidence="1">
    <location>
        <begin position="1"/>
        <end position="22"/>
    </location>
</feature>
<keyword evidence="1" id="KW-0732">Signal</keyword>
<dbReference type="Proteomes" id="UP001259982">
    <property type="component" value="Unassembled WGS sequence"/>
</dbReference>